<evidence type="ECO:0000256" key="6">
    <source>
        <dbReference type="SAM" id="MobiDB-lite"/>
    </source>
</evidence>
<comment type="similarity">
    <text evidence="1">Belongs to the peptidase C48 family.</text>
</comment>
<feature type="region of interest" description="Disordered" evidence="6">
    <location>
        <begin position="471"/>
        <end position="516"/>
    </location>
</feature>
<dbReference type="InterPro" id="IPR051947">
    <property type="entry name" value="Sentrin-specific_protease"/>
</dbReference>
<evidence type="ECO:0000256" key="1">
    <source>
        <dbReference type="ARBA" id="ARBA00005234"/>
    </source>
</evidence>
<protein>
    <submittedName>
        <fullName evidence="8">Ulp1 protease family, C-terminal catalytic domain</fullName>
    </submittedName>
</protein>
<organism evidence="8 9">
    <name type="scientific">Popillia japonica</name>
    <name type="common">Japanese beetle</name>
    <dbReference type="NCBI Taxonomy" id="7064"/>
    <lineage>
        <taxon>Eukaryota</taxon>
        <taxon>Metazoa</taxon>
        <taxon>Ecdysozoa</taxon>
        <taxon>Arthropoda</taxon>
        <taxon>Hexapoda</taxon>
        <taxon>Insecta</taxon>
        <taxon>Pterygota</taxon>
        <taxon>Neoptera</taxon>
        <taxon>Endopterygota</taxon>
        <taxon>Coleoptera</taxon>
        <taxon>Polyphaga</taxon>
        <taxon>Scarabaeiformia</taxon>
        <taxon>Scarabaeidae</taxon>
        <taxon>Rutelinae</taxon>
        <taxon>Popillia</taxon>
    </lineage>
</organism>
<dbReference type="GO" id="GO:0005634">
    <property type="term" value="C:nucleus"/>
    <property type="evidence" value="ECO:0007669"/>
    <property type="project" value="TreeGrafter"/>
</dbReference>
<feature type="region of interest" description="Disordered" evidence="6">
    <location>
        <begin position="247"/>
        <end position="356"/>
    </location>
</feature>
<feature type="non-terminal residue" evidence="8">
    <location>
        <position position="906"/>
    </location>
</feature>
<evidence type="ECO:0000259" key="7">
    <source>
        <dbReference type="PROSITE" id="PS50600"/>
    </source>
</evidence>
<keyword evidence="4" id="KW-0833">Ubl conjugation pathway</keyword>
<feature type="compositionally biased region" description="Low complexity" evidence="6">
    <location>
        <begin position="487"/>
        <end position="496"/>
    </location>
</feature>
<dbReference type="GO" id="GO:0070139">
    <property type="term" value="F:SUMO-specific endopeptidase activity"/>
    <property type="evidence" value="ECO:0007669"/>
    <property type="project" value="TreeGrafter"/>
</dbReference>
<accession>A0AAW1HTH0</accession>
<dbReference type="PANTHER" id="PTHR46896:SF3">
    <property type="entry name" value="FI06413P-RELATED"/>
    <property type="match status" value="1"/>
</dbReference>
<dbReference type="GO" id="GO:0016926">
    <property type="term" value="P:protein desumoylation"/>
    <property type="evidence" value="ECO:0007669"/>
    <property type="project" value="TreeGrafter"/>
</dbReference>
<evidence type="ECO:0000313" key="9">
    <source>
        <dbReference type="Proteomes" id="UP001458880"/>
    </source>
</evidence>
<reference evidence="8 9" key="1">
    <citation type="journal article" date="2024" name="BMC Genomics">
        <title>De novo assembly and annotation of Popillia japonica's genome with initial clues to its potential as an invasive pest.</title>
        <authorList>
            <person name="Cucini C."/>
            <person name="Boschi S."/>
            <person name="Funari R."/>
            <person name="Cardaioli E."/>
            <person name="Iannotti N."/>
            <person name="Marturano G."/>
            <person name="Paoli F."/>
            <person name="Bruttini M."/>
            <person name="Carapelli A."/>
            <person name="Frati F."/>
            <person name="Nardi F."/>
        </authorList>
    </citation>
    <scope>NUCLEOTIDE SEQUENCE [LARGE SCALE GENOMIC DNA]</scope>
    <source>
        <strain evidence="8">DMR45628</strain>
    </source>
</reference>
<dbReference type="InterPro" id="IPR038765">
    <property type="entry name" value="Papain-like_cys_pep_sf"/>
</dbReference>
<evidence type="ECO:0000313" key="8">
    <source>
        <dbReference type="EMBL" id="KAK9679973.1"/>
    </source>
</evidence>
<dbReference type="PROSITE" id="PS50600">
    <property type="entry name" value="ULP_PROTEASE"/>
    <property type="match status" value="1"/>
</dbReference>
<dbReference type="GO" id="GO:0006508">
    <property type="term" value="P:proteolysis"/>
    <property type="evidence" value="ECO:0007669"/>
    <property type="project" value="UniProtKB-KW"/>
</dbReference>
<sequence length="906" mass="102138">MAQYYHVLSQTEKPAPEELREFYPSIIDNSSQSVQYVIRPNEQTYQGSPILISSDQLMVVDAQPQQLIVDQSQVTFQNQQYILQESNIDIREGQTQQRIYYMDDTSSQQVESVQPEQVPQTIVLNHQLPGTQVLASLNSSTTPKIVMSLQRPTQINPLPQPLKQEPAIPRQIVATHPRLPAAIQANRTSVTSQKPGINQNVSRVATPLKGRKSLAETSLLHYPAHRQEEMGEDKNLLRYKSLPEKKTTVNTNQIQQQTTNLSSLEYESTPQIQQTRQPKKKANRTSTPRANNRASVKNARATAAYNNVMPESQPALQPRNPAPRPCRPINRNVAPQVTPSSRPTHQPQPTMPSPQQASNAQYVIQPHSQHTHQQPVALPSYVPSNQIKKIIESTPLTEEYTDSIRMLVLLSSGEQRLITFTLPKEQCTIQEILEQVGVSIDPETKIECNETNMNGINYIVTVTMPQHLSREQSIEETMEVEDTSFQSSTSSISKQPSPIPEEPPKPPTPEPPKEQPKYIHGMLAVCTNCGYLSEDFNKCLRCKRKLPEDVKSIAAGDQSVTKKNDNKVLQEKPKPSPAVAPKTNGTAKSSATPTPRKKAKPKAMEQEPIILTLSSDEEEESNRPQNVTLKIMESQLLPEIKKEPSITDIQKCDKESTCDKNFLKEDKLQALTIAINCRTIRIGSYRFVPSEDIVVNSSEVAIKVPLPNDPKDIRTITIEKTKIVKVLANFQKMLPVIFYYVTSSCSNQIREQLNMTPGSEYYFDPLSEEEAFRRITILPEHVGDDTKVLFKQIYGKPLNIIDELTSKEVNNILLKSCPKEITKAIGITSCFTEIRHLLSYPPGSGGLPINTEDYMCLAQDQFLNDVIIDFYLKYLVLNMSEEKKEKVHVFSTFFYKRLTTKPVKAS</sequence>
<keyword evidence="2" id="KW-0597">Phosphoprotein</keyword>
<proteinExistence type="inferred from homology"/>
<dbReference type="Proteomes" id="UP001458880">
    <property type="component" value="Unassembled WGS sequence"/>
</dbReference>
<evidence type="ECO:0000256" key="2">
    <source>
        <dbReference type="ARBA" id="ARBA00022553"/>
    </source>
</evidence>
<feature type="compositionally biased region" description="Polar residues" evidence="6">
    <location>
        <begin position="333"/>
        <end position="356"/>
    </location>
</feature>
<dbReference type="SUPFAM" id="SSF54001">
    <property type="entry name" value="Cysteine proteinases"/>
    <property type="match status" value="1"/>
</dbReference>
<keyword evidence="5" id="KW-0378">Hydrolase</keyword>
<feature type="domain" description="Ubiquitin-like protease family profile" evidence="7">
    <location>
        <begin position="847"/>
        <end position="906"/>
    </location>
</feature>
<dbReference type="GO" id="GO:0005737">
    <property type="term" value="C:cytoplasm"/>
    <property type="evidence" value="ECO:0007669"/>
    <property type="project" value="TreeGrafter"/>
</dbReference>
<dbReference type="FunFam" id="1.10.418.20:FF:000004">
    <property type="entry name" value="sentrin-specific protease 7 isoform X1"/>
    <property type="match status" value="1"/>
</dbReference>
<dbReference type="EMBL" id="JASPKY010000951">
    <property type="protein sequence ID" value="KAK9679973.1"/>
    <property type="molecule type" value="Genomic_DNA"/>
</dbReference>
<feature type="compositionally biased region" description="Pro residues" evidence="6">
    <location>
        <begin position="497"/>
        <end position="510"/>
    </location>
</feature>
<gene>
    <name evidence="8" type="ORF">QE152_g39523</name>
</gene>
<keyword evidence="9" id="KW-1185">Reference proteome</keyword>
<evidence type="ECO:0000256" key="5">
    <source>
        <dbReference type="ARBA" id="ARBA00022801"/>
    </source>
</evidence>
<feature type="compositionally biased region" description="Polar residues" evidence="6">
    <location>
        <begin position="284"/>
        <end position="295"/>
    </location>
</feature>
<dbReference type="Pfam" id="PF02902">
    <property type="entry name" value="Peptidase_C48"/>
    <property type="match status" value="1"/>
</dbReference>
<evidence type="ECO:0000256" key="3">
    <source>
        <dbReference type="ARBA" id="ARBA00022670"/>
    </source>
</evidence>
<feature type="compositionally biased region" description="Basic and acidic residues" evidence="6">
    <location>
        <begin position="560"/>
        <end position="574"/>
    </location>
</feature>
<dbReference type="AlphaFoldDB" id="A0AAW1HTH0"/>
<feature type="region of interest" description="Disordered" evidence="6">
    <location>
        <begin position="557"/>
        <end position="606"/>
    </location>
</feature>
<dbReference type="InterPro" id="IPR003653">
    <property type="entry name" value="Peptidase_C48_C"/>
</dbReference>
<dbReference type="Gene3D" id="1.10.418.20">
    <property type="match status" value="1"/>
</dbReference>
<name>A0AAW1HTH0_POPJA</name>
<feature type="compositionally biased region" description="Polar residues" evidence="6">
    <location>
        <begin position="261"/>
        <end position="276"/>
    </location>
</feature>
<keyword evidence="3 8" id="KW-0645">Protease</keyword>
<evidence type="ECO:0000256" key="4">
    <source>
        <dbReference type="ARBA" id="ARBA00022786"/>
    </source>
</evidence>
<dbReference type="PANTHER" id="PTHR46896">
    <property type="entry name" value="SENTRIN-SPECIFIC PROTEASE"/>
    <property type="match status" value="1"/>
</dbReference>
<feature type="compositionally biased region" description="Low complexity" evidence="6">
    <location>
        <begin position="248"/>
        <end position="260"/>
    </location>
</feature>
<comment type="caution">
    <text evidence="8">The sequence shown here is derived from an EMBL/GenBank/DDBJ whole genome shotgun (WGS) entry which is preliminary data.</text>
</comment>
<dbReference type="Gene3D" id="3.30.310.130">
    <property type="entry name" value="Ubiquitin-related"/>
    <property type="match status" value="1"/>
</dbReference>